<reference evidence="2" key="1">
    <citation type="submission" date="2014-09" db="EMBL/GenBank/DDBJ databases">
        <authorList>
            <person name="Magalhaes I.L.F."/>
            <person name="Oliveira U."/>
            <person name="Santos F.R."/>
            <person name="Vidigal T.H.D.A."/>
            <person name="Brescovit A.D."/>
            <person name="Santos A.J."/>
        </authorList>
    </citation>
    <scope>NUCLEOTIDE SEQUENCE</scope>
    <source>
        <tissue evidence="2">Shoot tissue taken approximately 20 cm above the soil surface</tissue>
    </source>
</reference>
<sequence>MVSSCDTAAEHSPPEGDSAGGREREQSGLCRRGGGCW</sequence>
<dbReference type="AlphaFoldDB" id="A0A0A9BHM9"/>
<organism evidence="2">
    <name type="scientific">Arundo donax</name>
    <name type="common">Giant reed</name>
    <name type="synonym">Donax arundinaceus</name>
    <dbReference type="NCBI Taxonomy" id="35708"/>
    <lineage>
        <taxon>Eukaryota</taxon>
        <taxon>Viridiplantae</taxon>
        <taxon>Streptophyta</taxon>
        <taxon>Embryophyta</taxon>
        <taxon>Tracheophyta</taxon>
        <taxon>Spermatophyta</taxon>
        <taxon>Magnoliopsida</taxon>
        <taxon>Liliopsida</taxon>
        <taxon>Poales</taxon>
        <taxon>Poaceae</taxon>
        <taxon>PACMAD clade</taxon>
        <taxon>Arundinoideae</taxon>
        <taxon>Arundineae</taxon>
        <taxon>Arundo</taxon>
    </lineage>
</organism>
<feature type="compositionally biased region" description="Basic and acidic residues" evidence="1">
    <location>
        <begin position="8"/>
        <end position="26"/>
    </location>
</feature>
<feature type="region of interest" description="Disordered" evidence="1">
    <location>
        <begin position="1"/>
        <end position="37"/>
    </location>
</feature>
<accession>A0A0A9BHM9</accession>
<proteinExistence type="predicted"/>
<name>A0A0A9BHM9_ARUDO</name>
<reference evidence="2" key="2">
    <citation type="journal article" date="2015" name="Data Brief">
        <title>Shoot transcriptome of the giant reed, Arundo donax.</title>
        <authorList>
            <person name="Barrero R.A."/>
            <person name="Guerrero F.D."/>
            <person name="Moolhuijzen P."/>
            <person name="Goolsby J.A."/>
            <person name="Tidwell J."/>
            <person name="Bellgard S.E."/>
            <person name="Bellgard M.I."/>
        </authorList>
    </citation>
    <scope>NUCLEOTIDE SEQUENCE</scope>
    <source>
        <tissue evidence="2">Shoot tissue taken approximately 20 cm above the soil surface</tissue>
    </source>
</reference>
<evidence type="ECO:0000313" key="2">
    <source>
        <dbReference type="EMBL" id="JAD63479.1"/>
    </source>
</evidence>
<dbReference type="EMBL" id="GBRH01234416">
    <property type="protein sequence ID" value="JAD63479.1"/>
    <property type="molecule type" value="Transcribed_RNA"/>
</dbReference>
<evidence type="ECO:0000256" key="1">
    <source>
        <dbReference type="SAM" id="MobiDB-lite"/>
    </source>
</evidence>
<protein>
    <submittedName>
        <fullName evidence="2">Uncharacterized protein</fullName>
    </submittedName>
</protein>